<name>A0A822YLA8_NELNU</name>
<feature type="domain" description="H15" evidence="6">
    <location>
        <begin position="138"/>
        <end position="207"/>
    </location>
</feature>
<evidence type="ECO:0000256" key="5">
    <source>
        <dbReference type="SAM" id="MobiDB-lite"/>
    </source>
</evidence>
<feature type="compositionally biased region" description="Basic residues" evidence="5">
    <location>
        <begin position="299"/>
        <end position="311"/>
    </location>
</feature>
<dbReference type="GO" id="GO:0005634">
    <property type="term" value="C:nucleus"/>
    <property type="evidence" value="ECO:0007669"/>
    <property type="project" value="UniProtKB-SubCell"/>
</dbReference>
<feature type="compositionally biased region" description="Pro residues" evidence="5">
    <location>
        <begin position="76"/>
        <end position="94"/>
    </location>
</feature>
<feature type="region of interest" description="Disordered" evidence="5">
    <location>
        <begin position="371"/>
        <end position="421"/>
    </location>
</feature>
<feature type="region of interest" description="Disordered" evidence="5">
    <location>
        <begin position="203"/>
        <end position="328"/>
    </location>
</feature>
<dbReference type="SMART" id="SM00526">
    <property type="entry name" value="H15"/>
    <property type="match status" value="1"/>
</dbReference>
<dbReference type="AlphaFoldDB" id="A0A822YLA8"/>
<dbReference type="SMART" id="SM00384">
    <property type="entry name" value="AT_hook"/>
    <property type="match status" value="7"/>
</dbReference>
<dbReference type="InterPro" id="IPR036390">
    <property type="entry name" value="WH_DNA-bd_sf"/>
</dbReference>
<accession>A0A822YLA8</accession>
<comment type="caution">
    <text evidence="7">The sequence shown here is derived from an EMBL/GenBank/DDBJ whole genome shotgun (WGS) entry which is preliminary data.</text>
</comment>
<dbReference type="PANTHER" id="PTHR11467">
    <property type="entry name" value="HISTONE H1"/>
    <property type="match status" value="1"/>
</dbReference>
<evidence type="ECO:0000259" key="6">
    <source>
        <dbReference type="PROSITE" id="PS51504"/>
    </source>
</evidence>
<dbReference type="GO" id="GO:0000786">
    <property type="term" value="C:nucleosome"/>
    <property type="evidence" value="ECO:0007669"/>
    <property type="project" value="InterPro"/>
</dbReference>
<keyword evidence="4" id="KW-0539">Nucleus</keyword>
<evidence type="ECO:0000256" key="1">
    <source>
        <dbReference type="ARBA" id="ARBA00004123"/>
    </source>
</evidence>
<organism evidence="7 8">
    <name type="scientific">Nelumbo nucifera</name>
    <name type="common">Sacred lotus</name>
    <dbReference type="NCBI Taxonomy" id="4432"/>
    <lineage>
        <taxon>Eukaryota</taxon>
        <taxon>Viridiplantae</taxon>
        <taxon>Streptophyta</taxon>
        <taxon>Embryophyta</taxon>
        <taxon>Tracheophyta</taxon>
        <taxon>Spermatophyta</taxon>
        <taxon>Magnoliopsida</taxon>
        <taxon>Proteales</taxon>
        <taxon>Nelumbonaceae</taxon>
        <taxon>Nelumbo</taxon>
    </lineage>
</organism>
<dbReference type="InterPro" id="IPR005818">
    <property type="entry name" value="Histone_H1/H5_H15"/>
</dbReference>
<dbReference type="Pfam" id="PF00538">
    <property type="entry name" value="Linker_histone"/>
    <property type="match status" value="1"/>
</dbReference>
<evidence type="ECO:0000313" key="7">
    <source>
        <dbReference type="EMBL" id="DAD32069.1"/>
    </source>
</evidence>
<evidence type="ECO:0000256" key="4">
    <source>
        <dbReference type="ARBA" id="ARBA00023242"/>
    </source>
</evidence>
<dbReference type="Gene3D" id="1.10.10.10">
    <property type="entry name" value="Winged helix-like DNA-binding domain superfamily/Winged helix DNA-binding domain"/>
    <property type="match status" value="1"/>
</dbReference>
<evidence type="ECO:0000256" key="3">
    <source>
        <dbReference type="ARBA" id="ARBA00023125"/>
    </source>
</evidence>
<dbReference type="FunFam" id="1.10.10.10:FF:000493">
    <property type="entry name" value="HMG-Y-related protein A"/>
    <property type="match status" value="1"/>
</dbReference>
<dbReference type="PRINTS" id="PR00929">
    <property type="entry name" value="ATHOOK"/>
</dbReference>
<reference evidence="7 8" key="1">
    <citation type="journal article" date="2020" name="Mol. Biol. Evol.">
        <title>Distinct Expression and Methylation Patterns for Genes with Different Fates following a Single Whole-Genome Duplication in Flowering Plants.</title>
        <authorList>
            <person name="Shi T."/>
            <person name="Rahmani R.S."/>
            <person name="Gugger P.F."/>
            <person name="Wang M."/>
            <person name="Li H."/>
            <person name="Zhang Y."/>
            <person name="Li Z."/>
            <person name="Wang Q."/>
            <person name="Van de Peer Y."/>
            <person name="Marchal K."/>
            <person name="Chen J."/>
        </authorList>
    </citation>
    <scope>NUCLEOTIDE SEQUENCE [LARGE SCALE GENOMIC DNA]</scope>
    <source>
        <tissue evidence="7">Leaf</tissue>
    </source>
</reference>
<dbReference type="CDD" id="cd00073">
    <property type="entry name" value="H15"/>
    <property type="match status" value="1"/>
</dbReference>
<dbReference type="SUPFAM" id="SSF46785">
    <property type="entry name" value="Winged helix' DNA-binding domain"/>
    <property type="match status" value="1"/>
</dbReference>
<sequence>MMSSSDSKSTLKQHHFPFEKNKSNFLLLKGRKRHEIPRHRSARTIFQVFAALGSPPLSSNISATVPPATAGAEVSLPPPVDSSTVPSPPPPAPPATVETSVPLPAATDSTTAPVVIMEPHIAHAATAPPKQASSYHPSHPPYAEMIVSAIRGLNEKKGSSKKAIAKFIDAAYTNLPPTHSALLSTHLKRLKKSGHVVQVKHSYKLPKAAPSAPKKGRGRPPKSKLQIVQQPVPVVIGPDGVPILQKRGRGRPPKPKPLSAAANGHLLIRRGRGRPPKSKSKPFIVAGANGPVLAPKPRGPPKPRAPPKPRRVAVPGYQGPPRPRGRPRKILAVAPPVGAGSVVAPIVVKQGRPRGRPPKVVANNVDVGGAAGAVPVVSSGDLPAAGVASPAKRRGRPPKAASATPTPKRPVGRPRKVAAAQ</sequence>
<feature type="compositionally biased region" description="Basic residues" evidence="5">
    <location>
        <begin position="267"/>
        <end position="280"/>
    </location>
</feature>
<feature type="compositionally biased region" description="Low complexity" evidence="5">
    <location>
        <begin position="371"/>
        <end position="381"/>
    </location>
</feature>
<gene>
    <name evidence="7" type="ORF">HUJ06_010920</name>
</gene>
<proteinExistence type="predicted"/>
<dbReference type="GO" id="GO:0003677">
    <property type="term" value="F:DNA binding"/>
    <property type="evidence" value="ECO:0007669"/>
    <property type="project" value="UniProtKB-KW"/>
</dbReference>
<keyword evidence="3" id="KW-0238">DNA-binding</keyword>
<feature type="compositionally biased region" description="Basic residues" evidence="5">
    <location>
        <begin position="410"/>
        <end position="421"/>
    </location>
</feature>
<evidence type="ECO:0000256" key="2">
    <source>
        <dbReference type="ARBA" id="ARBA00004286"/>
    </source>
</evidence>
<protein>
    <recommendedName>
        <fullName evidence="6">H15 domain-containing protein</fullName>
    </recommendedName>
</protein>
<comment type="subcellular location">
    <subcellularLocation>
        <location evidence="2">Chromosome</location>
    </subcellularLocation>
    <subcellularLocation>
        <location evidence="1">Nucleus</location>
    </subcellularLocation>
</comment>
<dbReference type="InterPro" id="IPR017956">
    <property type="entry name" value="AT_hook_DNA-bd_motif"/>
</dbReference>
<dbReference type="EMBL" id="DUZY01000003">
    <property type="protein sequence ID" value="DAD32069.1"/>
    <property type="molecule type" value="Genomic_DNA"/>
</dbReference>
<keyword evidence="8" id="KW-1185">Reference proteome</keyword>
<dbReference type="InterPro" id="IPR036388">
    <property type="entry name" value="WH-like_DNA-bd_sf"/>
</dbReference>
<feature type="compositionally biased region" description="Low complexity" evidence="5">
    <location>
        <begin position="223"/>
        <end position="243"/>
    </location>
</feature>
<dbReference type="Proteomes" id="UP000607653">
    <property type="component" value="Unassembled WGS sequence"/>
</dbReference>
<feature type="region of interest" description="Disordered" evidence="5">
    <location>
        <begin position="69"/>
        <end position="101"/>
    </location>
</feature>
<dbReference type="PANTHER" id="PTHR11467:SF29">
    <property type="entry name" value="OS03G0711600 PROTEIN"/>
    <property type="match status" value="1"/>
</dbReference>
<dbReference type="PROSITE" id="PS51504">
    <property type="entry name" value="H15"/>
    <property type="match status" value="1"/>
</dbReference>
<evidence type="ECO:0000313" key="8">
    <source>
        <dbReference type="Proteomes" id="UP000607653"/>
    </source>
</evidence>
<dbReference type="GO" id="GO:0006334">
    <property type="term" value="P:nucleosome assembly"/>
    <property type="evidence" value="ECO:0007669"/>
    <property type="project" value="InterPro"/>
</dbReference>